<evidence type="ECO:0000313" key="13">
    <source>
        <dbReference type="Proteomes" id="UP000472270"/>
    </source>
</evidence>
<comment type="catalytic activity">
    <reaction evidence="7">
        <text>trans-4-hydroxy-L-proline + a quinone = (3R,5S)-1-pyrroline-3-hydroxy-5-carboxylate + a quinol + H(+)</text>
        <dbReference type="Rhea" id="RHEA:52512"/>
        <dbReference type="ChEBI" id="CHEBI:15378"/>
        <dbReference type="ChEBI" id="CHEBI:24646"/>
        <dbReference type="ChEBI" id="CHEBI:58375"/>
        <dbReference type="ChEBI" id="CHEBI:62612"/>
        <dbReference type="ChEBI" id="CHEBI:132124"/>
        <dbReference type="EC" id="1.5.5.3"/>
    </reaction>
</comment>
<comment type="catalytic activity">
    <reaction evidence="8 9">
        <text>L-proline + a quinone = (S)-1-pyrroline-5-carboxylate + a quinol + H(+)</text>
        <dbReference type="Rhea" id="RHEA:23784"/>
        <dbReference type="ChEBI" id="CHEBI:15378"/>
        <dbReference type="ChEBI" id="CHEBI:17388"/>
        <dbReference type="ChEBI" id="CHEBI:24646"/>
        <dbReference type="ChEBI" id="CHEBI:60039"/>
        <dbReference type="ChEBI" id="CHEBI:132124"/>
        <dbReference type="EC" id="1.5.5.2"/>
    </reaction>
</comment>
<reference evidence="12" key="1">
    <citation type="submission" date="2025-08" db="UniProtKB">
        <authorList>
            <consortium name="Ensembl"/>
        </authorList>
    </citation>
    <scope>IDENTIFICATION</scope>
</reference>
<evidence type="ECO:0000256" key="7">
    <source>
        <dbReference type="ARBA" id="ARBA00048242"/>
    </source>
</evidence>
<dbReference type="GO" id="GO:0005739">
    <property type="term" value="C:mitochondrion"/>
    <property type="evidence" value="ECO:0007669"/>
    <property type="project" value="TreeGrafter"/>
</dbReference>
<feature type="domain" description="Proline dehydrogenase" evidence="11">
    <location>
        <begin position="199"/>
        <end position="248"/>
    </location>
</feature>
<dbReference type="GO" id="GO:0004657">
    <property type="term" value="F:proline dehydrogenase activity"/>
    <property type="evidence" value="ECO:0007669"/>
    <property type="project" value="UniProtKB-EC"/>
</dbReference>
<comment type="function">
    <text evidence="9">Converts proline to delta-1-pyrroline-5-carboxylate.</text>
</comment>
<evidence type="ECO:0000256" key="8">
    <source>
        <dbReference type="ARBA" id="ARBA00048779"/>
    </source>
</evidence>
<keyword evidence="3 9" id="KW-0285">Flavoprotein</keyword>
<dbReference type="InterPro" id="IPR015659">
    <property type="entry name" value="Proline_oxidase"/>
</dbReference>
<protein>
    <recommendedName>
        <fullName evidence="9">Proline dehydrogenase</fullName>
        <ecNumber evidence="9">1.5.5.2</ecNumber>
    </recommendedName>
</protein>
<evidence type="ECO:0000256" key="6">
    <source>
        <dbReference type="ARBA" id="ARBA00023062"/>
    </source>
</evidence>
<evidence type="ECO:0000256" key="5">
    <source>
        <dbReference type="ARBA" id="ARBA00023002"/>
    </source>
</evidence>
<dbReference type="AlphaFoldDB" id="A0A673KC69"/>
<evidence type="ECO:0000256" key="10">
    <source>
        <dbReference type="SAM" id="MobiDB-lite"/>
    </source>
</evidence>
<keyword evidence="4 9" id="KW-0274">FAD</keyword>
<dbReference type="Ensembl" id="ENSSRHT00000065101.1">
    <property type="protein sequence ID" value="ENSSRHP00000063343.1"/>
    <property type="gene ID" value="ENSSRHG00000031571.1"/>
</dbReference>
<keyword evidence="13" id="KW-1185">Reference proteome</keyword>
<name>A0A673KC69_9TELE</name>
<evidence type="ECO:0000313" key="12">
    <source>
        <dbReference type="Ensembl" id="ENSSRHP00000063343.1"/>
    </source>
</evidence>
<feature type="region of interest" description="Disordered" evidence="10">
    <location>
        <begin position="113"/>
        <end position="133"/>
    </location>
</feature>
<dbReference type="GO" id="GO:0010133">
    <property type="term" value="P:L-proline catabolic process to L-glutamate"/>
    <property type="evidence" value="ECO:0007669"/>
    <property type="project" value="TreeGrafter"/>
</dbReference>
<evidence type="ECO:0000256" key="1">
    <source>
        <dbReference type="ARBA" id="ARBA00001974"/>
    </source>
</evidence>
<dbReference type="InterPro" id="IPR002872">
    <property type="entry name" value="Proline_DH_dom"/>
</dbReference>
<keyword evidence="6 9" id="KW-0642">Proline metabolism</keyword>
<reference evidence="12" key="2">
    <citation type="submission" date="2025-09" db="UniProtKB">
        <authorList>
            <consortium name="Ensembl"/>
        </authorList>
    </citation>
    <scope>IDENTIFICATION</scope>
</reference>
<evidence type="ECO:0000259" key="11">
    <source>
        <dbReference type="Pfam" id="PF01619"/>
    </source>
</evidence>
<comment type="similarity">
    <text evidence="2 9">Belongs to the proline oxidase family.</text>
</comment>
<organism evidence="12 13">
    <name type="scientific">Sinocyclocheilus rhinocerous</name>
    <dbReference type="NCBI Taxonomy" id="307959"/>
    <lineage>
        <taxon>Eukaryota</taxon>
        <taxon>Metazoa</taxon>
        <taxon>Chordata</taxon>
        <taxon>Craniata</taxon>
        <taxon>Vertebrata</taxon>
        <taxon>Euteleostomi</taxon>
        <taxon>Actinopterygii</taxon>
        <taxon>Neopterygii</taxon>
        <taxon>Teleostei</taxon>
        <taxon>Ostariophysi</taxon>
        <taxon>Cypriniformes</taxon>
        <taxon>Cyprinidae</taxon>
        <taxon>Cyprininae</taxon>
        <taxon>Sinocyclocheilus</taxon>
    </lineage>
</organism>
<dbReference type="Proteomes" id="UP000472270">
    <property type="component" value="Unassembled WGS sequence"/>
</dbReference>
<dbReference type="GO" id="GO:0071949">
    <property type="term" value="F:FAD binding"/>
    <property type="evidence" value="ECO:0007669"/>
    <property type="project" value="TreeGrafter"/>
</dbReference>
<evidence type="ECO:0000256" key="9">
    <source>
        <dbReference type="RuleBase" id="RU364054"/>
    </source>
</evidence>
<dbReference type="PANTHER" id="PTHR13914">
    <property type="entry name" value="PROLINE OXIDASE"/>
    <property type="match status" value="1"/>
</dbReference>
<dbReference type="PANTHER" id="PTHR13914:SF29">
    <property type="entry name" value="HYDROXYPROLINE DEHYDROGENASE"/>
    <property type="match status" value="1"/>
</dbReference>
<dbReference type="Pfam" id="PF01619">
    <property type="entry name" value="Pro_dh"/>
    <property type="match status" value="1"/>
</dbReference>
<dbReference type="Gene3D" id="3.20.20.220">
    <property type="match status" value="1"/>
</dbReference>
<evidence type="ECO:0000256" key="2">
    <source>
        <dbReference type="ARBA" id="ARBA00005869"/>
    </source>
</evidence>
<evidence type="ECO:0000256" key="3">
    <source>
        <dbReference type="ARBA" id="ARBA00022630"/>
    </source>
</evidence>
<dbReference type="SUPFAM" id="SSF51730">
    <property type="entry name" value="FAD-linked oxidoreductase"/>
    <property type="match status" value="1"/>
</dbReference>
<keyword evidence="5 9" id="KW-0560">Oxidoreductase</keyword>
<comment type="cofactor">
    <cofactor evidence="1 9">
        <name>FAD</name>
        <dbReference type="ChEBI" id="CHEBI:57692"/>
    </cofactor>
</comment>
<evidence type="ECO:0000256" key="4">
    <source>
        <dbReference type="ARBA" id="ARBA00022827"/>
    </source>
</evidence>
<accession>A0A673KC69</accession>
<dbReference type="EC" id="1.5.5.2" evidence="9"/>
<proteinExistence type="inferred from homology"/>
<dbReference type="InterPro" id="IPR029041">
    <property type="entry name" value="FAD-linked_oxidoreductase-like"/>
</dbReference>
<sequence>KMSFVQESIVHHFRFYQNDLSYVAAKRDRDLCNPSSPDFLTFEDPQALKVKSVWELIRALGVFRLCSFPALVHNCSKVRLMTIARKVLGQRCFCMVVRPSVYAQFVAGETEGELAGGPPHASVPIEEDLGESTGERRYEDSLAAMLDKNPMMQLKITALVSPELCYDPSMEGERTKTLALGLSGMLCLKVTESGNLVLDAIQTSIDHSFCLGVKLIRGAYMDKERRLAEKEARTDPIHESWARTNDTYFIYFILFIYFSSQRSMVSRCVSLYLLKNRAVPQESVRDLLQEKITGAR</sequence>